<feature type="transmembrane region" description="Helical" evidence="7">
    <location>
        <begin position="98"/>
        <end position="118"/>
    </location>
</feature>
<dbReference type="PANTHER" id="PTHR30572">
    <property type="entry name" value="MEMBRANE COMPONENT OF TRANSPORTER-RELATED"/>
    <property type="match status" value="1"/>
</dbReference>
<feature type="transmembrane region" description="Helical" evidence="7">
    <location>
        <begin position="447"/>
        <end position="472"/>
    </location>
</feature>
<dbReference type="Pfam" id="PF02687">
    <property type="entry name" value="FtsX"/>
    <property type="match status" value="1"/>
</dbReference>
<dbReference type="InterPro" id="IPR050250">
    <property type="entry name" value="Macrolide_Exporter_MacB"/>
</dbReference>
<name>A0ABU9E8S3_9BACT</name>
<sequence>MTPVRGWERWMIRCALRAWPRTARLDDAEDIEATFTARRAAGPTRWPAAIDTVAEACDLVAWGLRLRWSRRSRSRSGGYGSVVRHAVRRLIRSPRWSAMVGGVFALGLGAAATVFTIVDGVSLRPLPYDDPEALVRIGAAREGRPGPGSLSGPNFRDIVEQTSGLALATASNPASIGVGIDGRPNQLVRGGWVSGAFFATLGRAPLEGRILAESDDRPGAPRVVVVSHAFAAAQFGDDSPIGRSISIEGSPATIVGVMGPDFFPPEATNLGGTQLWVPLAHAPLPTGERGLAFLDVVGRLAPNVGVERLEAELTAVAEGLITAHSLSPRAFNGLIVRPLRAETLGGARPTLAMLMGAVSLLLAITCLNIGNLVVLRTIDGAASLRVRLSLGASRARVVAEVATETVVLAFVGGVAGLWAARMVTRAIVHAAPIDLPRLAEVALDARVAAVALAVSVLIGLLVGLLPALRLVAHPGGLQRSARAATGSVRFAHLRDALVLIQVSMGLALAIGAGLLTRSLVRMHAVEQGFDARGLAVATLRLDGIGGPDFDPSLLTRLRDGAAGIAGVTHASLTSGSPYMPGGMRGYAEPEGASLPPDQLDPSAIEFHRSSPGHLEGAGLRLREGRFLSDADRSEAPAVAVISESVAAALWPDRSALGERLILGGDGTFTPREVVGVVANPRYRGPALEPEQHIWVPWSQVPLAPLDLVIRTADCATPAAELSALLDSFGGAATLRSLRSVPEAAAHRFTEPAFFTSVLGAFALLASALSAVGLYGTLSHAVRTRRREFGVRLALGAHGSLLTRAVVRHGAGVTLLGVLGGLLLALMGVGFVDSRLFGISGMDPVTWVGASAVLLGAGLLASWLPARFAGRVSPLACLRIDSV</sequence>
<gene>
    <name evidence="10" type="ORF">WI372_09125</name>
</gene>
<dbReference type="Pfam" id="PF12704">
    <property type="entry name" value="MacB_PCD"/>
    <property type="match status" value="2"/>
</dbReference>
<evidence type="ECO:0000313" key="10">
    <source>
        <dbReference type="EMBL" id="MEK9501138.1"/>
    </source>
</evidence>
<dbReference type="PANTHER" id="PTHR30572:SF4">
    <property type="entry name" value="ABC TRANSPORTER PERMEASE YTRF"/>
    <property type="match status" value="1"/>
</dbReference>
<dbReference type="InterPro" id="IPR025857">
    <property type="entry name" value="MacB_PCD"/>
</dbReference>
<keyword evidence="2" id="KW-1003">Cell membrane</keyword>
<feature type="transmembrane region" description="Helical" evidence="7">
    <location>
        <begin position="351"/>
        <end position="376"/>
    </location>
</feature>
<dbReference type="EMBL" id="JBBHLI010000004">
    <property type="protein sequence ID" value="MEK9501138.1"/>
    <property type="molecule type" value="Genomic_DNA"/>
</dbReference>
<proteinExistence type="inferred from homology"/>
<feature type="domain" description="MacB-like periplasmic core" evidence="9">
    <location>
        <begin position="105"/>
        <end position="315"/>
    </location>
</feature>
<reference evidence="10 11" key="1">
    <citation type="submission" date="2024-02" db="EMBL/GenBank/DDBJ databases">
        <title>A novel Gemmatimonadota bacterium.</title>
        <authorList>
            <person name="Du Z.-J."/>
            <person name="Ye Y.-Q."/>
        </authorList>
    </citation>
    <scope>NUCLEOTIDE SEQUENCE [LARGE SCALE GENOMIC DNA]</scope>
    <source>
        <strain evidence="10 11">DH-20</strain>
    </source>
</reference>
<feature type="transmembrane region" description="Helical" evidence="7">
    <location>
        <begin position="812"/>
        <end position="831"/>
    </location>
</feature>
<keyword evidence="11" id="KW-1185">Reference proteome</keyword>
<keyword evidence="5 7" id="KW-0472">Membrane</keyword>
<dbReference type="InterPro" id="IPR017800">
    <property type="entry name" value="ADOP"/>
</dbReference>
<feature type="transmembrane region" description="Helical" evidence="7">
    <location>
        <begin position="493"/>
        <end position="515"/>
    </location>
</feature>
<evidence type="ECO:0000259" key="9">
    <source>
        <dbReference type="Pfam" id="PF12704"/>
    </source>
</evidence>
<evidence type="ECO:0000256" key="7">
    <source>
        <dbReference type="SAM" id="Phobius"/>
    </source>
</evidence>
<evidence type="ECO:0000256" key="6">
    <source>
        <dbReference type="ARBA" id="ARBA00038076"/>
    </source>
</evidence>
<evidence type="ECO:0000256" key="4">
    <source>
        <dbReference type="ARBA" id="ARBA00022989"/>
    </source>
</evidence>
<evidence type="ECO:0000313" key="11">
    <source>
        <dbReference type="Proteomes" id="UP001484239"/>
    </source>
</evidence>
<dbReference type="Proteomes" id="UP001484239">
    <property type="component" value="Unassembled WGS sequence"/>
</dbReference>
<evidence type="ECO:0000256" key="2">
    <source>
        <dbReference type="ARBA" id="ARBA00022475"/>
    </source>
</evidence>
<protein>
    <submittedName>
        <fullName evidence="10">ADOP family duplicated permease</fullName>
    </submittedName>
</protein>
<feature type="domain" description="MacB-like periplasmic core" evidence="9">
    <location>
        <begin position="591"/>
        <end position="716"/>
    </location>
</feature>
<feature type="transmembrane region" description="Helical" evidence="7">
    <location>
        <begin position="753"/>
        <end position="776"/>
    </location>
</feature>
<comment type="subcellular location">
    <subcellularLocation>
        <location evidence="1">Cell membrane</location>
        <topology evidence="1">Multi-pass membrane protein</topology>
    </subcellularLocation>
</comment>
<keyword evidence="3 7" id="KW-0812">Transmembrane</keyword>
<dbReference type="RefSeq" id="WP_405277215.1">
    <property type="nucleotide sequence ID" value="NZ_JBBHLJ010000003.1"/>
</dbReference>
<evidence type="ECO:0000259" key="8">
    <source>
        <dbReference type="Pfam" id="PF02687"/>
    </source>
</evidence>
<evidence type="ECO:0000256" key="3">
    <source>
        <dbReference type="ARBA" id="ARBA00022692"/>
    </source>
</evidence>
<feature type="transmembrane region" description="Helical" evidence="7">
    <location>
        <begin position="397"/>
        <end position="420"/>
    </location>
</feature>
<evidence type="ECO:0000256" key="1">
    <source>
        <dbReference type="ARBA" id="ARBA00004651"/>
    </source>
</evidence>
<comment type="similarity">
    <text evidence="6">Belongs to the ABC-4 integral membrane protein family.</text>
</comment>
<keyword evidence="4 7" id="KW-1133">Transmembrane helix</keyword>
<dbReference type="InterPro" id="IPR003838">
    <property type="entry name" value="ABC3_permease_C"/>
</dbReference>
<dbReference type="NCBIfam" id="TIGR03434">
    <property type="entry name" value="ADOP"/>
    <property type="match status" value="1"/>
</dbReference>
<evidence type="ECO:0000256" key="5">
    <source>
        <dbReference type="ARBA" id="ARBA00023136"/>
    </source>
</evidence>
<feature type="domain" description="ABC3 transporter permease C-terminal" evidence="8">
    <location>
        <begin position="760"/>
        <end position="873"/>
    </location>
</feature>
<feature type="transmembrane region" description="Helical" evidence="7">
    <location>
        <begin position="843"/>
        <end position="863"/>
    </location>
</feature>
<organism evidence="10 11">
    <name type="scientific">Gaopeijia maritima</name>
    <dbReference type="NCBI Taxonomy" id="3119007"/>
    <lineage>
        <taxon>Bacteria</taxon>
        <taxon>Pseudomonadati</taxon>
        <taxon>Gemmatimonadota</taxon>
        <taxon>Longimicrobiia</taxon>
        <taxon>Gaopeijiales</taxon>
        <taxon>Gaopeijiaceae</taxon>
        <taxon>Gaopeijia</taxon>
    </lineage>
</organism>
<comment type="caution">
    <text evidence="10">The sequence shown here is derived from an EMBL/GenBank/DDBJ whole genome shotgun (WGS) entry which is preliminary data.</text>
</comment>
<accession>A0ABU9E8S3</accession>